<dbReference type="SUPFAM" id="SSF140453">
    <property type="entry name" value="EsxAB dimer-like"/>
    <property type="match status" value="1"/>
</dbReference>
<dbReference type="InterPro" id="IPR036689">
    <property type="entry name" value="ESAT-6-like_sf"/>
</dbReference>
<reference evidence="1 2" key="1">
    <citation type="journal article" date="2011" name="Stand. Genomic Sci.">
        <title>High quality draft genome sequence of Segniliparus rugosus CDC 945(T)= (ATCC BAA-974(T)).</title>
        <authorList>
            <person name="Earl A.M."/>
            <person name="Desjardins C.A."/>
            <person name="Fitzgerald M.G."/>
            <person name="Arachchi H.M."/>
            <person name="Zeng Q."/>
            <person name="Mehta T."/>
            <person name="Griggs A."/>
            <person name="Birren B.W."/>
            <person name="Toney N.C."/>
            <person name="Carr J."/>
            <person name="Posey J."/>
            <person name="Butler W.R."/>
        </authorList>
    </citation>
    <scope>NUCLEOTIDE SEQUENCE [LARGE SCALE GENOMIC DNA]</scope>
    <source>
        <strain evidence="2">ATCC BAA-974 / DSM 45345 / CCUG 50838 / CIP 108380 / JCM 13579 / CDC 945</strain>
    </source>
</reference>
<proteinExistence type="predicted"/>
<gene>
    <name evidence="1" type="ORF">HMPREF9336_02986</name>
</gene>
<evidence type="ECO:0008006" key="3">
    <source>
        <dbReference type="Google" id="ProtNLM"/>
    </source>
</evidence>
<dbReference type="InterPro" id="IPR022536">
    <property type="entry name" value="EspC"/>
</dbReference>
<evidence type="ECO:0000313" key="2">
    <source>
        <dbReference type="Proteomes" id="UP000004816"/>
    </source>
</evidence>
<accession>E5XU14</accession>
<dbReference type="STRING" id="679197.HMPREF9336_02986"/>
<dbReference type="Proteomes" id="UP000004816">
    <property type="component" value="Unassembled WGS sequence"/>
</dbReference>
<sequence>MFLNPESVRAVAAQLDSAAQTLPGARAKLDGHDAGDWGYLGGAAHDAVMFFQNVAKTAEAADGEFAQKLRSCVDTYEHTDHQIAGTFPQLAKG</sequence>
<dbReference type="EMBL" id="ACZI02000001">
    <property type="protein sequence ID" value="EFV12183.1"/>
    <property type="molecule type" value="Genomic_DNA"/>
</dbReference>
<dbReference type="HOGENOM" id="CLU_2397916_0_0_11"/>
<evidence type="ECO:0000313" key="1">
    <source>
        <dbReference type="EMBL" id="EFV12183.1"/>
    </source>
</evidence>
<dbReference type="GO" id="GO:0009306">
    <property type="term" value="P:protein secretion"/>
    <property type="evidence" value="ECO:0007669"/>
    <property type="project" value="InterPro"/>
</dbReference>
<name>E5XU14_SEGRC</name>
<comment type="caution">
    <text evidence="1">The sequence shown here is derived from an EMBL/GenBank/DDBJ whole genome shotgun (WGS) entry which is preliminary data.</text>
</comment>
<dbReference type="Pfam" id="PF10824">
    <property type="entry name" value="T7SS_ESX_EspC"/>
    <property type="match status" value="1"/>
</dbReference>
<keyword evidence="2" id="KW-1185">Reference proteome</keyword>
<dbReference type="RefSeq" id="WP_007471645.1">
    <property type="nucleotide sequence ID" value="NZ_KI391953.1"/>
</dbReference>
<protein>
    <recommendedName>
        <fullName evidence="3">Excreted virulence factor EspC, type VII ESX diderm</fullName>
    </recommendedName>
</protein>
<dbReference type="AlphaFoldDB" id="E5XU14"/>
<organism evidence="1 2">
    <name type="scientific">Segniliparus rugosus (strain ATCC BAA-974 / DSM 45345 / CCUG 50838 / CIP 108380 / JCM 13579 / CDC 945)</name>
    <dbReference type="NCBI Taxonomy" id="679197"/>
    <lineage>
        <taxon>Bacteria</taxon>
        <taxon>Bacillati</taxon>
        <taxon>Actinomycetota</taxon>
        <taxon>Actinomycetes</taxon>
        <taxon>Mycobacteriales</taxon>
        <taxon>Segniliparaceae</taxon>
        <taxon>Segniliparus</taxon>
    </lineage>
</organism>